<comment type="catalytic activity">
    <reaction evidence="1">
        <text>Hydrolysis of the 21-Trp-|-Val-22 bond in big endothelin to form endothelin 1.</text>
        <dbReference type="EC" id="3.4.24.71"/>
    </reaction>
</comment>
<keyword evidence="10" id="KW-0862">Zinc</keyword>
<dbReference type="CDD" id="cd08662">
    <property type="entry name" value="M13"/>
    <property type="match status" value="1"/>
</dbReference>
<evidence type="ECO:0000259" key="19">
    <source>
        <dbReference type="Pfam" id="PF05649"/>
    </source>
</evidence>
<organism evidence="20 21">
    <name type="scientific">Mytilus edulis</name>
    <name type="common">Blue mussel</name>
    <dbReference type="NCBI Taxonomy" id="6550"/>
    <lineage>
        <taxon>Eukaryota</taxon>
        <taxon>Metazoa</taxon>
        <taxon>Spiralia</taxon>
        <taxon>Lophotrochozoa</taxon>
        <taxon>Mollusca</taxon>
        <taxon>Bivalvia</taxon>
        <taxon>Autobranchia</taxon>
        <taxon>Pteriomorphia</taxon>
        <taxon>Mytilida</taxon>
        <taxon>Mytiloidea</taxon>
        <taxon>Mytilidae</taxon>
        <taxon>Mytilinae</taxon>
        <taxon>Mytilus</taxon>
    </lineage>
</organism>
<keyword evidence="15" id="KW-1015">Disulfide bond</keyword>
<evidence type="ECO:0000313" key="20">
    <source>
        <dbReference type="EMBL" id="CAG2209992.1"/>
    </source>
</evidence>
<keyword evidence="13" id="KW-0482">Metalloprotease</keyword>
<evidence type="ECO:0000256" key="14">
    <source>
        <dbReference type="ARBA" id="ARBA00023136"/>
    </source>
</evidence>
<gene>
    <name evidence="20" type="ORF">MEDL_24137</name>
</gene>
<dbReference type="Proteomes" id="UP000683360">
    <property type="component" value="Unassembled WGS sequence"/>
</dbReference>
<evidence type="ECO:0000256" key="6">
    <source>
        <dbReference type="ARBA" id="ARBA00022670"/>
    </source>
</evidence>
<protein>
    <recommendedName>
        <fullName evidence="5">endothelin-converting enzyme 1</fullName>
        <ecNumber evidence="5">3.4.24.71</ecNumber>
    </recommendedName>
</protein>
<dbReference type="GO" id="GO:0030658">
    <property type="term" value="C:transport vesicle membrane"/>
    <property type="evidence" value="ECO:0007669"/>
    <property type="project" value="UniProtKB-SubCell"/>
</dbReference>
<dbReference type="PROSITE" id="PS51885">
    <property type="entry name" value="NEPRILYSIN"/>
    <property type="match status" value="1"/>
</dbReference>
<dbReference type="EC" id="3.4.24.71" evidence="5"/>
<evidence type="ECO:0000313" key="21">
    <source>
        <dbReference type="Proteomes" id="UP000683360"/>
    </source>
</evidence>
<dbReference type="Pfam" id="PF05649">
    <property type="entry name" value="Peptidase_M13_N"/>
    <property type="match status" value="1"/>
</dbReference>
<proteinExistence type="predicted"/>
<dbReference type="PRINTS" id="PR00786">
    <property type="entry name" value="NEPRILYSIN"/>
</dbReference>
<evidence type="ECO:0000256" key="12">
    <source>
        <dbReference type="ARBA" id="ARBA00023034"/>
    </source>
</evidence>
<keyword evidence="7" id="KW-0812">Transmembrane</keyword>
<comment type="caution">
    <text evidence="20">The sequence shown here is derived from an EMBL/GenBank/DDBJ whole genome shotgun (WGS) entry which is preliminary data.</text>
</comment>
<keyword evidence="8" id="KW-0479">Metal-binding</keyword>
<dbReference type="Gene3D" id="3.40.390.10">
    <property type="entry name" value="Collagenase (Catalytic Domain)"/>
    <property type="match status" value="2"/>
</dbReference>
<evidence type="ECO:0000256" key="15">
    <source>
        <dbReference type="ARBA" id="ARBA00023157"/>
    </source>
</evidence>
<dbReference type="GO" id="GO:0000139">
    <property type="term" value="C:Golgi membrane"/>
    <property type="evidence" value="ECO:0007669"/>
    <property type="project" value="UniProtKB-SubCell"/>
</dbReference>
<dbReference type="PANTHER" id="PTHR11733:SF127">
    <property type="entry name" value="EEF1AKMT4-ECE2 READTHROUGH TRANSCRIPT PROTEIN-RELATED"/>
    <property type="match status" value="1"/>
</dbReference>
<evidence type="ECO:0000256" key="9">
    <source>
        <dbReference type="ARBA" id="ARBA00022801"/>
    </source>
</evidence>
<keyword evidence="16" id="KW-0325">Glycoprotein</keyword>
<dbReference type="GO" id="GO:0046872">
    <property type="term" value="F:metal ion binding"/>
    <property type="evidence" value="ECO:0007669"/>
    <property type="project" value="UniProtKB-KW"/>
</dbReference>
<evidence type="ECO:0000256" key="4">
    <source>
        <dbReference type="ARBA" id="ARBA00004250"/>
    </source>
</evidence>
<keyword evidence="21" id="KW-1185">Reference proteome</keyword>
<evidence type="ECO:0000256" key="11">
    <source>
        <dbReference type="ARBA" id="ARBA00022989"/>
    </source>
</evidence>
<dbReference type="SUPFAM" id="SSF55486">
    <property type="entry name" value="Metalloproteases ('zincins'), catalytic domain"/>
    <property type="match status" value="1"/>
</dbReference>
<keyword evidence="12" id="KW-0333">Golgi apparatus</keyword>
<evidence type="ECO:0000256" key="3">
    <source>
        <dbReference type="ARBA" id="ARBA00004194"/>
    </source>
</evidence>
<sequence>MINAMDLKADPCNDFYQYACGGWIDAHPIPSGHSRWGTFSVLWQENQVVMKKAIDKDLPKGSSLSERKSQLYFASCMDKNKTIEELGVKPLLDLLKLNFSDWSISNQSTSKFDLQTYIENLKMLGINAFFSVWVGEDDRNSSANILQIDQSGLGLPERDYYLNKSITEDKVLKAYLKYLTKVGVLIGEEENSTRQQMIDVIEFETQIANITIPREERRDEEKIYHKITIGKLQENSTFVNWNKFFNKLFSAVNIKLTPAEPIVAYSPKFLKEISDLVEDTMKTEKGRRTVQNYLVVHVIKTMANYLSRPFRDARKILTEALSGVTGGDELWRYCISDTDSVLGFALGAMFVKEAFNGRSKDKAEAMIAEVKTAFINNLPNLKWMDEFTRKAAIDKMGMSPPTVNAYYTPSKNQIVFPAGILQAPFYDQEYPKSLNFGAMGVVMGHELTHGFDDQGREYDKFGNLRPWWNNRSIENFNDTDKMFYQSVDGKQTLGENIADNGGLKSAYHAYLDWVGHHTPERPLPTLNLTHQQLFFLGFAQVWCSSSTAEADHLQILTDPHSPAKYRVIGTLSNSKEFAENYGCAKNSRMNPVHKCEVW</sequence>
<dbReference type="GO" id="GO:0004222">
    <property type="term" value="F:metalloendopeptidase activity"/>
    <property type="evidence" value="ECO:0007669"/>
    <property type="project" value="UniProtKB-EC"/>
</dbReference>
<dbReference type="EMBL" id="CAJPWZ010001218">
    <property type="protein sequence ID" value="CAG2209992.1"/>
    <property type="molecule type" value="Genomic_DNA"/>
</dbReference>
<dbReference type="OrthoDB" id="6475849at2759"/>
<dbReference type="PANTHER" id="PTHR11733">
    <property type="entry name" value="ZINC METALLOPROTEASE FAMILY M13 NEPRILYSIN-RELATED"/>
    <property type="match status" value="1"/>
</dbReference>
<evidence type="ECO:0000256" key="10">
    <source>
        <dbReference type="ARBA" id="ARBA00022833"/>
    </source>
</evidence>
<evidence type="ECO:0000256" key="17">
    <source>
        <dbReference type="ARBA" id="ARBA00023329"/>
    </source>
</evidence>
<evidence type="ECO:0000256" key="16">
    <source>
        <dbReference type="ARBA" id="ARBA00023180"/>
    </source>
</evidence>
<evidence type="ECO:0000256" key="5">
    <source>
        <dbReference type="ARBA" id="ARBA00012316"/>
    </source>
</evidence>
<evidence type="ECO:0000256" key="1">
    <source>
        <dbReference type="ARBA" id="ARBA00001742"/>
    </source>
</evidence>
<dbReference type="InterPro" id="IPR018497">
    <property type="entry name" value="Peptidase_M13_C"/>
</dbReference>
<keyword evidence="11" id="KW-1133">Transmembrane helix</keyword>
<dbReference type="GO" id="GO:0016485">
    <property type="term" value="P:protein processing"/>
    <property type="evidence" value="ECO:0007669"/>
    <property type="project" value="TreeGrafter"/>
</dbReference>
<evidence type="ECO:0000256" key="7">
    <source>
        <dbReference type="ARBA" id="ARBA00022692"/>
    </source>
</evidence>
<dbReference type="AlphaFoldDB" id="A0A8S3RYZ5"/>
<dbReference type="Pfam" id="PF01431">
    <property type="entry name" value="Peptidase_M13"/>
    <property type="match status" value="1"/>
</dbReference>
<dbReference type="InterPro" id="IPR024079">
    <property type="entry name" value="MetalloPept_cat_dom_sf"/>
</dbReference>
<keyword evidence="6" id="KW-0645">Protease</keyword>
<keyword evidence="14" id="KW-0472">Membrane</keyword>
<evidence type="ECO:0000259" key="18">
    <source>
        <dbReference type="Pfam" id="PF01431"/>
    </source>
</evidence>
<dbReference type="GO" id="GO:0005886">
    <property type="term" value="C:plasma membrane"/>
    <property type="evidence" value="ECO:0007669"/>
    <property type="project" value="TreeGrafter"/>
</dbReference>
<name>A0A8S3RYZ5_MYTED</name>
<evidence type="ECO:0000256" key="2">
    <source>
        <dbReference type="ARBA" id="ARBA00001947"/>
    </source>
</evidence>
<feature type="domain" description="Peptidase M13 C-terminal" evidence="18">
    <location>
        <begin position="404"/>
        <end position="597"/>
    </location>
</feature>
<comment type="subcellular location">
    <subcellularLocation>
        <location evidence="4">Cytoplasmic vesicle</location>
        <location evidence="4">Secretory vesicle membrane</location>
    </subcellularLocation>
    <subcellularLocation>
        <location evidence="3">Golgi apparatus membrane</location>
        <topology evidence="3">Single-pass membrane protein</topology>
    </subcellularLocation>
</comment>
<feature type="domain" description="Peptidase M13 N-terminal" evidence="19">
    <location>
        <begin position="11"/>
        <end position="396"/>
    </location>
</feature>
<evidence type="ECO:0000256" key="8">
    <source>
        <dbReference type="ARBA" id="ARBA00022723"/>
    </source>
</evidence>
<keyword evidence="9" id="KW-0378">Hydrolase</keyword>
<reference evidence="20" key="1">
    <citation type="submission" date="2021-03" db="EMBL/GenBank/DDBJ databases">
        <authorList>
            <person name="Bekaert M."/>
        </authorList>
    </citation>
    <scope>NUCLEOTIDE SEQUENCE</scope>
</reference>
<dbReference type="InterPro" id="IPR008753">
    <property type="entry name" value="Peptidase_M13_N"/>
</dbReference>
<accession>A0A8S3RYZ5</accession>
<comment type="cofactor">
    <cofactor evidence="2">
        <name>Zn(2+)</name>
        <dbReference type="ChEBI" id="CHEBI:29105"/>
    </cofactor>
</comment>
<dbReference type="InterPro" id="IPR000718">
    <property type="entry name" value="Peptidase_M13"/>
</dbReference>
<evidence type="ECO:0000256" key="13">
    <source>
        <dbReference type="ARBA" id="ARBA00023049"/>
    </source>
</evidence>
<keyword evidence="17" id="KW-0968">Cytoplasmic vesicle</keyword>